<dbReference type="AlphaFoldDB" id="A0AAC9AXR8"/>
<reference evidence="2" key="1">
    <citation type="submission" date="2015-11" db="EMBL/GenBank/DDBJ databases">
        <title>Complete genome sequence of a polyethylene-glycol degrader Sphingopyxis macrogoltabida 203N (NBRC 111659).</title>
        <authorList>
            <person name="Yoshiyuki O."/>
            <person name="Shouta N."/>
            <person name="Nagata Y."/>
            <person name="Numata M."/>
            <person name="Tsuchikane K."/>
            <person name="Hosoyama A."/>
            <person name="Yamazoe A."/>
            <person name="Tsuda M."/>
            <person name="Fujita N."/>
            <person name="Kawai F."/>
        </authorList>
    </citation>
    <scope>NUCLEOTIDE SEQUENCE [LARGE SCALE GENOMIC DNA]</scope>
    <source>
        <strain evidence="2">203N</strain>
    </source>
</reference>
<protein>
    <submittedName>
        <fullName evidence="1">Uncharacterized protein</fullName>
    </submittedName>
</protein>
<name>A0AAC9AXR8_SPHMC</name>
<organism evidence="1 2">
    <name type="scientific">Sphingopyxis macrogoltabida</name>
    <name type="common">Sphingomonas macrogoltabidus</name>
    <dbReference type="NCBI Taxonomy" id="33050"/>
    <lineage>
        <taxon>Bacteria</taxon>
        <taxon>Pseudomonadati</taxon>
        <taxon>Pseudomonadota</taxon>
        <taxon>Alphaproteobacteria</taxon>
        <taxon>Sphingomonadales</taxon>
        <taxon>Sphingomonadaceae</taxon>
        <taxon>Sphingopyxis</taxon>
    </lineage>
</organism>
<dbReference type="Gene3D" id="2.60.120.1110">
    <property type="match status" value="1"/>
</dbReference>
<sequence length="140" mass="15115">MYDRELIFSKNQAVTTGTQYSTDKYDAGSAPFNINTNRELQVACQVTTDFADGTSLNVNFVESDNADLSSPTVLASSGVIAEANLKKGKTLLRTAVPRTTKRYLGFQFVTVGTHTAGTVFGGILRDTDDTVFPAQETGYV</sequence>
<proteinExistence type="predicted"/>
<dbReference type="EMBL" id="CP013344">
    <property type="protein sequence ID" value="AMU91606.1"/>
    <property type="molecule type" value="Genomic_DNA"/>
</dbReference>
<dbReference type="InterPro" id="IPR048922">
    <property type="entry name" value="Bbp16"/>
</dbReference>
<keyword evidence="2" id="KW-1185">Reference proteome</keyword>
<accession>A0AAC9AXR8</accession>
<reference evidence="1 2" key="2">
    <citation type="journal article" date="2016" name="Genome Announc.">
        <title>Complete Genome Sequence of Sphingopyxis macrogoltabida Strain 203N (NBRC 111659), a Polyethylene Glycol Degrader.</title>
        <authorList>
            <person name="Ohtsubo Y."/>
            <person name="Nonoyama S."/>
            <person name="Nagata Y."/>
            <person name="Numata M."/>
            <person name="Tsuchikane K."/>
            <person name="Hosoyama A."/>
            <person name="Yamazoe A."/>
            <person name="Tsuda M."/>
            <person name="Fujita N."/>
            <person name="Kawai F."/>
        </authorList>
    </citation>
    <scope>NUCLEOTIDE SEQUENCE [LARGE SCALE GENOMIC DNA]</scope>
    <source>
        <strain evidence="1 2">203N</strain>
    </source>
</reference>
<dbReference type="Proteomes" id="UP000076088">
    <property type="component" value="Chromosome"/>
</dbReference>
<gene>
    <name evidence="1" type="ORF">ATM17_21560</name>
</gene>
<evidence type="ECO:0000313" key="2">
    <source>
        <dbReference type="Proteomes" id="UP000076088"/>
    </source>
</evidence>
<evidence type="ECO:0000313" key="1">
    <source>
        <dbReference type="EMBL" id="AMU91606.1"/>
    </source>
</evidence>
<dbReference type="Pfam" id="PF21190">
    <property type="entry name" value="Bbp16"/>
    <property type="match status" value="1"/>
</dbReference>